<evidence type="ECO:0000256" key="7">
    <source>
        <dbReference type="ARBA" id="ARBA00023180"/>
    </source>
</evidence>
<feature type="region of interest" description="Disordered" evidence="9">
    <location>
        <begin position="365"/>
        <end position="384"/>
    </location>
</feature>
<feature type="domain" description="Cadherin" evidence="11">
    <location>
        <begin position="216"/>
        <end position="345"/>
    </location>
</feature>
<dbReference type="PANTHER" id="PTHR24028:SF146">
    <property type="entry name" value="CADHERIN 96CB, ISOFORM D-RELATED"/>
    <property type="match status" value="1"/>
</dbReference>
<dbReference type="CDD" id="cd11304">
    <property type="entry name" value="Cadherin_repeat"/>
    <property type="match status" value="6"/>
</dbReference>
<evidence type="ECO:0000256" key="4">
    <source>
        <dbReference type="ARBA" id="ARBA00022837"/>
    </source>
</evidence>
<feature type="domain" description="Cadherin" evidence="11">
    <location>
        <begin position="659"/>
        <end position="773"/>
    </location>
</feature>
<sequence>MKFSHKKLIHSHIMQNNLLIQNVLLKCFLHTLLLLDNFLIKSISVNEPNVFYVNDDTNEGQRIGRITHFNGNQQINIKGGNLKAVIVRGNRPPAVYFRLNENTGDLYTRTVIDRETLCIKQYQIDNENYNQLQRDINVDYSESNYQYPSLLSSNSKIVHQCKFTFQVALHRTYTQQQQQQQPQHQPNEPGYPYLPEFIDIHVFVIDRNDHTPTFQPQSVINLSIPEGVPIGTRIQLPLAYDPDSPEFSVQRYELYPLTSTDFSLFTQTTDIIHNTNLIQEITGLYLEVKTTLDRELRESYTLEVKAFDSSVTNTVITSSNNNNNNRNVLKIYLTIEDINDNGPIFQPQNNVTHIDSSNNNIIVSGVPSSSSSSSSSTSSSSSSSVHSTNILCYKVDIIESSWPKSSILQLITKDLDSSKYSLTKYEFALNTDHIIKQLFKLNEHTGELFLKQPLDYEKHTTYSFNVLAIDSEYDRRSKIDSSNLHLVNTHLQQNIFTSTVNVLVNVLDINDEMPIIEIDYLRIDETTGRSATFARIEENNDPPQFIADILVTDRDVNAANSHIICTLMNKSNRLHNNTITTSFQLSEVRRQSGLVQYNMLTVRSLDREMIGSITRIRIQCSDSGEIKKITETDLIIHIIDLNDNSPLIQLIPQNHNRINSNENIVNLKENAPTGTIIAYFNVTDNDSGENSRTTCKLLSINDPVLLNINEYFHIDPISCKLITRKSIDRESTYPPIDIIELTIEVSDHGQPIRRSNLNIKVKILNENDNPPIFQHTFYRFSIKENLPIGVNVGQIIISDLDGDYKRLNVKLQKQDQLPFQLWQSEISLDGYHSIDQTEPQVIVYYLNTTKLLDREEKSTYEFEIYANDLLDEGLSNQYKVSMKTSSYTTTTTVLITIEDENDNDPVIIFPQQSDKIFILSNSEKKYYQLMTVNANDKDLTSNSFIFMLEQEDLVKMNNTTDKNIQLNSVDKETSKLSETSTNNLQITSFNSFLDIDRSIGTVYLNRDIQQNDTGTYIFRVIVHDSIINPRTASLRFIVKVEPIPPRSHQFKSITNLLHNNEHVEHHVISRENIMNSEFSNSNYDYYKLTNKENILLNRKYDNIKLLTENHTNPTLSTTISTGTSNTFALSKQFTTRRLTGDTVLILSLGLILLILLATLCLVIFARYWASNTTNTTTTTINNNSSNQHQLPITSNKYECSNLLCCITPKCKQQLTTNNHNLKNTKNELINIFQPLPSPQLHNDHLSINTTTNNNNTIQSLDTFNASLSDTYSQKMLDNEQVYYRDCRQFSLLPIITGSLNCQGNNNNLSTDYTALQTMTSCKCCTPPSPPPNGYTYNIDNIKHELHESFIIQPIKHNTLPINHISNGSISYYTTLSPRCRSEDTSTDKRKVRIMPMKENGEMEIEKSPSTEYLST</sequence>
<dbReference type="Proteomes" id="UP000311919">
    <property type="component" value="Unassembled WGS sequence"/>
</dbReference>
<evidence type="ECO:0000256" key="2">
    <source>
        <dbReference type="ARBA" id="ARBA00022692"/>
    </source>
</evidence>
<dbReference type="InterPro" id="IPR015919">
    <property type="entry name" value="Cadherin-like_sf"/>
</dbReference>
<comment type="caution">
    <text evidence="12">The sequence shown here is derived from an EMBL/GenBank/DDBJ whole genome shotgun (WGS) entry which is preliminary data.</text>
</comment>
<dbReference type="STRING" id="6182.A0A4Z2CWL3"/>
<feature type="domain" description="Cadherin" evidence="11">
    <location>
        <begin position="389"/>
        <end position="516"/>
    </location>
</feature>
<dbReference type="PROSITE" id="PS50268">
    <property type="entry name" value="CADHERIN_2"/>
    <property type="match status" value="6"/>
</dbReference>
<protein>
    <submittedName>
        <fullName evidence="12">Protocadherin-9</fullName>
    </submittedName>
</protein>
<dbReference type="SMART" id="SM00112">
    <property type="entry name" value="CA"/>
    <property type="match status" value="6"/>
</dbReference>
<keyword evidence="4 8" id="KW-0106">Calcium</keyword>
<evidence type="ECO:0000313" key="13">
    <source>
        <dbReference type="Proteomes" id="UP000311919"/>
    </source>
</evidence>
<dbReference type="PRINTS" id="PR00205">
    <property type="entry name" value="CADHERIN"/>
</dbReference>
<feature type="transmembrane region" description="Helical" evidence="10">
    <location>
        <begin position="1143"/>
        <end position="1169"/>
    </location>
</feature>
<feature type="domain" description="Cadherin" evidence="11">
    <location>
        <begin position="528"/>
        <end position="648"/>
    </location>
</feature>
<evidence type="ECO:0000256" key="9">
    <source>
        <dbReference type="SAM" id="MobiDB-lite"/>
    </source>
</evidence>
<name>A0A4Z2CWL3_SCHJA</name>
<reference evidence="12 13" key="1">
    <citation type="submission" date="2019-03" db="EMBL/GenBank/DDBJ databases">
        <title>An improved genome assembly of the fluke Schistosoma japonicum.</title>
        <authorList>
            <person name="Hu W."/>
            <person name="Luo F."/>
            <person name="Yin M."/>
            <person name="Mo X."/>
            <person name="Sun C."/>
            <person name="Wu Q."/>
            <person name="Zhu B."/>
            <person name="Xiang M."/>
            <person name="Wang J."/>
            <person name="Wang Y."/>
            <person name="Zhang T."/>
            <person name="Xu B."/>
            <person name="Zheng H."/>
            <person name="Feng Z."/>
        </authorList>
    </citation>
    <scope>NUCLEOTIDE SEQUENCE [LARGE SCALE GENOMIC DNA]</scope>
    <source>
        <strain evidence="12">HuSjv2</strain>
        <tissue evidence="12">Worms</tissue>
    </source>
</reference>
<organism evidence="12 13">
    <name type="scientific">Schistosoma japonicum</name>
    <name type="common">Blood fluke</name>
    <dbReference type="NCBI Taxonomy" id="6182"/>
    <lineage>
        <taxon>Eukaryota</taxon>
        <taxon>Metazoa</taxon>
        <taxon>Spiralia</taxon>
        <taxon>Lophotrochozoa</taxon>
        <taxon>Platyhelminthes</taxon>
        <taxon>Trematoda</taxon>
        <taxon>Digenea</taxon>
        <taxon>Strigeidida</taxon>
        <taxon>Schistosomatoidea</taxon>
        <taxon>Schistosomatidae</taxon>
        <taxon>Schistosoma</taxon>
    </lineage>
</organism>
<evidence type="ECO:0000256" key="5">
    <source>
        <dbReference type="ARBA" id="ARBA00022989"/>
    </source>
</evidence>
<dbReference type="PROSITE" id="PS00232">
    <property type="entry name" value="CADHERIN_1"/>
    <property type="match status" value="4"/>
</dbReference>
<dbReference type="Pfam" id="PF00028">
    <property type="entry name" value="Cadherin"/>
    <property type="match status" value="4"/>
</dbReference>
<dbReference type="InterPro" id="IPR020894">
    <property type="entry name" value="Cadherin_CS"/>
</dbReference>
<dbReference type="EMBL" id="SKCS01000405">
    <property type="protein sequence ID" value="TNN08636.1"/>
    <property type="molecule type" value="Genomic_DNA"/>
</dbReference>
<feature type="domain" description="Cadherin" evidence="11">
    <location>
        <begin position="45"/>
        <end position="214"/>
    </location>
</feature>
<evidence type="ECO:0000256" key="10">
    <source>
        <dbReference type="SAM" id="Phobius"/>
    </source>
</evidence>
<dbReference type="InterPro" id="IPR002126">
    <property type="entry name" value="Cadherin-like_dom"/>
</dbReference>
<evidence type="ECO:0000256" key="3">
    <source>
        <dbReference type="ARBA" id="ARBA00022737"/>
    </source>
</evidence>
<dbReference type="InterPro" id="IPR050174">
    <property type="entry name" value="Protocadherin/Cadherin-CA"/>
</dbReference>
<keyword evidence="2 10" id="KW-0812">Transmembrane</keyword>
<evidence type="ECO:0000313" key="12">
    <source>
        <dbReference type="EMBL" id="TNN08636.1"/>
    </source>
</evidence>
<dbReference type="SUPFAM" id="SSF49313">
    <property type="entry name" value="Cadherin-like"/>
    <property type="match status" value="7"/>
</dbReference>
<keyword evidence="5 10" id="KW-1133">Transmembrane helix</keyword>
<dbReference type="Gene3D" id="2.60.40.60">
    <property type="entry name" value="Cadherins"/>
    <property type="match status" value="7"/>
</dbReference>
<dbReference type="PANTHER" id="PTHR24028">
    <property type="entry name" value="CADHERIN-87A"/>
    <property type="match status" value="1"/>
</dbReference>
<keyword evidence="7" id="KW-0325">Glycoprotein</keyword>
<keyword evidence="6 10" id="KW-0472">Membrane</keyword>
<evidence type="ECO:0000259" key="11">
    <source>
        <dbReference type="PROSITE" id="PS50268"/>
    </source>
</evidence>
<keyword evidence="3" id="KW-0677">Repeat</keyword>
<dbReference type="OrthoDB" id="6252479at2759"/>
<gene>
    <name evidence="12" type="ORF">EWB00_006893</name>
</gene>
<feature type="domain" description="Cadherin" evidence="11">
    <location>
        <begin position="774"/>
        <end position="907"/>
    </location>
</feature>
<dbReference type="GO" id="GO:0007156">
    <property type="term" value="P:homophilic cell adhesion via plasma membrane adhesion molecules"/>
    <property type="evidence" value="ECO:0007669"/>
    <property type="project" value="InterPro"/>
</dbReference>
<proteinExistence type="predicted"/>
<evidence type="ECO:0000256" key="8">
    <source>
        <dbReference type="PROSITE-ProRule" id="PRU00043"/>
    </source>
</evidence>
<evidence type="ECO:0000256" key="6">
    <source>
        <dbReference type="ARBA" id="ARBA00023136"/>
    </source>
</evidence>
<keyword evidence="13" id="KW-1185">Reference proteome</keyword>
<accession>A0A4Z2CWL3</accession>
<dbReference type="GO" id="GO:0005509">
    <property type="term" value="F:calcium ion binding"/>
    <property type="evidence" value="ECO:0007669"/>
    <property type="project" value="UniProtKB-UniRule"/>
</dbReference>
<evidence type="ECO:0000256" key="1">
    <source>
        <dbReference type="ARBA" id="ARBA00004167"/>
    </source>
</evidence>
<dbReference type="GO" id="GO:0005886">
    <property type="term" value="C:plasma membrane"/>
    <property type="evidence" value="ECO:0007669"/>
    <property type="project" value="InterPro"/>
</dbReference>
<comment type="subcellular location">
    <subcellularLocation>
        <location evidence="1">Membrane</location>
        <topology evidence="1">Single-pass membrane protein</topology>
    </subcellularLocation>
</comment>